<reference evidence="2 3" key="1">
    <citation type="submission" date="2022-11" db="EMBL/GenBank/DDBJ databases">
        <title>Minimal conservation of predation-associated metabolite biosynthetic gene clusters underscores biosynthetic potential of Myxococcota including descriptions for ten novel species: Archangium lansinium sp. nov., Myxococcus landrumus sp. nov., Nannocystis bai.</title>
        <authorList>
            <person name="Ahearne A."/>
            <person name="Stevens C."/>
            <person name="Phillips K."/>
        </authorList>
    </citation>
    <scope>NUCLEOTIDE SEQUENCE [LARGE SCALE GENOMIC DNA]</scope>
    <source>
        <strain evidence="2 3">MIWBW</strain>
    </source>
</reference>
<dbReference type="RefSeq" id="WP_267538809.1">
    <property type="nucleotide sequence ID" value="NZ_JAPNKA010000001.1"/>
</dbReference>
<organism evidence="2 3">
    <name type="scientific">Archangium lansingense</name>
    <dbReference type="NCBI Taxonomy" id="2995310"/>
    <lineage>
        <taxon>Bacteria</taxon>
        <taxon>Pseudomonadati</taxon>
        <taxon>Myxococcota</taxon>
        <taxon>Myxococcia</taxon>
        <taxon>Myxococcales</taxon>
        <taxon>Cystobacterineae</taxon>
        <taxon>Archangiaceae</taxon>
        <taxon>Archangium</taxon>
    </lineage>
</organism>
<gene>
    <name evidence="2" type="ORF">OV287_37345</name>
</gene>
<evidence type="ECO:0000313" key="2">
    <source>
        <dbReference type="EMBL" id="MCY1080133.1"/>
    </source>
</evidence>
<dbReference type="NCBIfam" id="TIGR02268">
    <property type="entry name" value="Myxococcus xanthus paralogous family TIGR02268"/>
    <property type="match status" value="1"/>
</dbReference>
<dbReference type="InterPro" id="IPR011754">
    <property type="entry name" value="Mxa_paralog_2268"/>
</dbReference>
<dbReference type="Proteomes" id="UP001207654">
    <property type="component" value="Unassembled WGS sequence"/>
</dbReference>
<dbReference type="EMBL" id="JAPNKA010000001">
    <property type="protein sequence ID" value="MCY1080133.1"/>
    <property type="molecule type" value="Genomic_DNA"/>
</dbReference>
<keyword evidence="3" id="KW-1185">Reference proteome</keyword>
<evidence type="ECO:0000256" key="1">
    <source>
        <dbReference type="SAM" id="Coils"/>
    </source>
</evidence>
<proteinExistence type="predicted"/>
<sequence>MLLPSALLVLVPLQGAPLMQPPTTTACKELQRIELALAPAATAREICISPGLMTNFVFDTRTEVDLQDEVRFLEVTRGRSTLSLLPPPDLVLGERLRLTVLLGDGTTQQRVTFSLVAYPGQAAHQVEVYRDQRPRESLQQELAQELATNQRLRDELEQTRARFEQLQAKLKQSGGLRDLIANKIISNFGIQARDLKKKELVPSEGVLTYEWGFGYRSDKSIAAEVSLKNSSPEPWIVAGGSLVDAHGKELKGMKLRQEKPIAPGSEGSVIVEVDVLRYEVLGELTLTLRDEGSRSITIPGLVFP</sequence>
<dbReference type="Pfam" id="PF09544">
    <property type="entry name" value="DUF2381"/>
    <property type="match status" value="1"/>
</dbReference>
<feature type="coiled-coil region" evidence="1">
    <location>
        <begin position="135"/>
        <end position="173"/>
    </location>
</feature>
<evidence type="ECO:0000313" key="3">
    <source>
        <dbReference type="Proteomes" id="UP001207654"/>
    </source>
</evidence>
<comment type="caution">
    <text evidence="2">The sequence shown here is derived from an EMBL/GenBank/DDBJ whole genome shotgun (WGS) entry which is preliminary data.</text>
</comment>
<protein>
    <submittedName>
        <fullName evidence="2">DUF2381 family protein</fullName>
    </submittedName>
</protein>
<keyword evidence="1" id="KW-0175">Coiled coil</keyword>
<accession>A0ABT4AEM1</accession>
<name>A0ABT4AEM1_9BACT</name>